<dbReference type="EMBL" id="OU015567">
    <property type="protein sequence ID" value="CAG5111741.1"/>
    <property type="molecule type" value="Genomic_DNA"/>
</dbReference>
<dbReference type="Proteomes" id="UP001158576">
    <property type="component" value="Chromosome 2"/>
</dbReference>
<organism evidence="1 2">
    <name type="scientific">Oikopleura dioica</name>
    <name type="common">Tunicate</name>
    <dbReference type="NCBI Taxonomy" id="34765"/>
    <lineage>
        <taxon>Eukaryota</taxon>
        <taxon>Metazoa</taxon>
        <taxon>Chordata</taxon>
        <taxon>Tunicata</taxon>
        <taxon>Appendicularia</taxon>
        <taxon>Copelata</taxon>
        <taxon>Oikopleuridae</taxon>
        <taxon>Oikopleura</taxon>
    </lineage>
</organism>
<sequence length="454" mass="52753">MSGKVPRNELSSLLDYFTDAKTTKFGHGASYDQLDKITELQLSIHKQHYEIDSDNPKKDKLCCSTDELEKVNEIFNKMKNISDKISSLRFKTYDSLEEKFRKDLHVRSRSKINKLYVFALAAPACFIWDASNIYRSLNDQFHEKLEYILEDAKTKTESQYKKLLVMYWHTSFENGISPTNNHPFDIYTFYPLTTPCAALVYAGLRDISLRLALEIAILSHAAKRGDSIPLGSFWKSRFMSSIACNTVKRNLNMSWSPPNEHSGKYFYHNIVIANLKKLRANYPRYSIRFFSLLALCGTFVASTCYQFIQIAKKQQLEYLNTVFKEDAFKDFKFEELDSYAMQNIIINILDNNPEIFHNKKQVLSYYVGLLTQNNTDPLYSRSWLPFSPLISLQYLFNDLELRVGPCPKVSTLLGDFLFYQGIKYPSFSPLYPYLNNDDAVLRSVLLRQKYSISE</sequence>
<name>A0ABN7T2M8_OIKDI</name>
<protein>
    <submittedName>
        <fullName evidence="1">Oidioi.mRNA.OKI2018_I69.chr2.g6016.t1.cds</fullName>
    </submittedName>
</protein>
<accession>A0ABN7T2M8</accession>
<keyword evidence="2" id="KW-1185">Reference proteome</keyword>
<reference evidence="1 2" key="1">
    <citation type="submission" date="2021-04" db="EMBL/GenBank/DDBJ databases">
        <authorList>
            <person name="Bliznina A."/>
        </authorList>
    </citation>
    <scope>NUCLEOTIDE SEQUENCE [LARGE SCALE GENOMIC DNA]</scope>
</reference>
<evidence type="ECO:0000313" key="2">
    <source>
        <dbReference type="Proteomes" id="UP001158576"/>
    </source>
</evidence>
<proteinExistence type="predicted"/>
<gene>
    <name evidence="1" type="ORF">OKIOD_LOCUS14781</name>
</gene>
<evidence type="ECO:0000313" key="1">
    <source>
        <dbReference type="EMBL" id="CAG5111741.1"/>
    </source>
</evidence>